<gene>
    <name evidence="4" type="ORF">A2140_07725</name>
</gene>
<dbReference type="Pfam" id="PF18421">
    <property type="entry name" value="Peptidase_M23_N"/>
    <property type="match status" value="1"/>
</dbReference>
<dbReference type="Proteomes" id="UP000178379">
    <property type="component" value="Unassembled WGS sequence"/>
</dbReference>
<feature type="signal peptide" evidence="1">
    <location>
        <begin position="1"/>
        <end position="20"/>
    </location>
</feature>
<evidence type="ECO:0000259" key="3">
    <source>
        <dbReference type="Pfam" id="PF18421"/>
    </source>
</evidence>
<dbReference type="InterPro" id="IPR040487">
    <property type="entry name" value="Peptidase_M23_N"/>
</dbReference>
<dbReference type="InterPro" id="IPR016047">
    <property type="entry name" value="M23ase_b-sheet_dom"/>
</dbReference>
<dbReference type="CDD" id="cd12797">
    <property type="entry name" value="M23_peptidase"/>
    <property type="match status" value="1"/>
</dbReference>
<dbReference type="SUPFAM" id="SSF51261">
    <property type="entry name" value="Duplicated hybrid motif"/>
    <property type="match status" value="1"/>
</dbReference>
<keyword evidence="1" id="KW-0732">Signal</keyword>
<dbReference type="InterPro" id="IPR011055">
    <property type="entry name" value="Dup_hybrid_motif"/>
</dbReference>
<feature type="chain" id="PRO_5009526599" description="Peptidase M23 domain-containing protein" evidence="1">
    <location>
        <begin position="21"/>
        <end position="294"/>
    </location>
</feature>
<feature type="domain" description="Peptidase family M23 N-terminal" evidence="3">
    <location>
        <begin position="28"/>
        <end position="95"/>
    </location>
</feature>
<dbReference type="GO" id="GO:0004222">
    <property type="term" value="F:metalloendopeptidase activity"/>
    <property type="evidence" value="ECO:0007669"/>
    <property type="project" value="TreeGrafter"/>
</dbReference>
<protein>
    <recommendedName>
        <fullName evidence="6">Peptidase M23 domain-containing protein</fullName>
    </recommendedName>
</protein>
<sequence length="294" mass="32517">MKVSVWILTGWLLTAAHALAQELPREERVPGGVAIVTLAASSAPRPQASFLAERIMIVPHDGHWKAVVGLPLSTKPGTHRLQVREGELARELDINVQIKAYPAQHIRLTSRRMVDLSTEDLTRHQRDRVIINRAFSQWRDGLDPVLRLTKPAAGPLSSRFGLRRYFNDQPRAPHSGLDIAAPAGTPIHAPADGVVVATGDFFFNGKTVFLEHGQGLISMFNHLDRIDVREGQQLTRGDLIGTIGRTGRTTGPHLHWTVALNRTPVNPELFLAEQELPQKTPSMNVNPQMNADET</sequence>
<feature type="non-terminal residue" evidence="4">
    <location>
        <position position="294"/>
    </location>
</feature>
<dbReference type="InterPro" id="IPR050570">
    <property type="entry name" value="Cell_wall_metabolism_enzyme"/>
</dbReference>
<accession>A0A1F6T8P7</accession>
<evidence type="ECO:0000313" key="5">
    <source>
        <dbReference type="Proteomes" id="UP000178379"/>
    </source>
</evidence>
<dbReference type="PANTHER" id="PTHR21666:SF285">
    <property type="entry name" value="M23 FAMILY METALLOPEPTIDASE"/>
    <property type="match status" value="1"/>
</dbReference>
<feature type="domain" description="M23ase beta-sheet core" evidence="2">
    <location>
        <begin position="173"/>
        <end position="267"/>
    </location>
</feature>
<reference evidence="4 5" key="1">
    <citation type="journal article" date="2016" name="Nat. Commun.">
        <title>Thousands of microbial genomes shed light on interconnected biogeochemical processes in an aquifer system.</title>
        <authorList>
            <person name="Anantharaman K."/>
            <person name="Brown C.T."/>
            <person name="Hug L.A."/>
            <person name="Sharon I."/>
            <person name="Castelle C.J."/>
            <person name="Probst A.J."/>
            <person name="Thomas B.C."/>
            <person name="Singh A."/>
            <person name="Wilkins M.J."/>
            <person name="Karaoz U."/>
            <person name="Brodie E.L."/>
            <person name="Williams K.H."/>
            <person name="Hubbard S.S."/>
            <person name="Banfield J.F."/>
        </authorList>
    </citation>
    <scope>NUCLEOTIDE SEQUENCE [LARGE SCALE GENOMIC DNA]</scope>
</reference>
<dbReference type="Pfam" id="PF01551">
    <property type="entry name" value="Peptidase_M23"/>
    <property type="match status" value="1"/>
</dbReference>
<dbReference type="STRING" id="1817756.A2140_07725"/>
<dbReference type="PANTHER" id="PTHR21666">
    <property type="entry name" value="PEPTIDASE-RELATED"/>
    <property type="match status" value="1"/>
</dbReference>
<evidence type="ECO:0000256" key="1">
    <source>
        <dbReference type="SAM" id="SignalP"/>
    </source>
</evidence>
<organism evidence="4 5">
    <name type="scientific">Candidatus Muproteobacteria bacterium RBG_16_62_13</name>
    <dbReference type="NCBI Taxonomy" id="1817756"/>
    <lineage>
        <taxon>Bacteria</taxon>
        <taxon>Pseudomonadati</taxon>
        <taxon>Pseudomonadota</taxon>
        <taxon>Candidatus Muproteobacteria</taxon>
    </lineage>
</organism>
<comment type="caution">
    <text evidence="4">The sequence shown here is derived from an EMBL/GenBank/DDBJ whole genome shotgun (WGS) entry which is preliminary data.</text>
</comment>
<evidence type="ECO:0000259" key="2">
    <source>
        <dbReference type="Pfam" id="PF01551"/>
    </source>
</evidence>
<dbReference type="AlphaFoldDB" id="A0A1F6T8P7"/>
<dbReference type="Gene3D" id="2.70.70.10">
    <property type="entry name" value="Glucose Permease (Domain IIA)"/>
    <property type="match status" value="1"/>
</dbReference>
<dbReference type="EMBL" id="MFSQ01000013">
    <property type="protein sequence ID" value="OGI41425.1"/>
    <property type="molecule type" value="Genomic_DNA"/>
</dbReference>
<proteinExistence type="predicted"/>
<dbReference type="Gene3D" id="2.60.40.1590">
    <property type="entry name" value="Peptidoglycan hydrolase domains"/>
    <property type="match status" value="1"/>
</dbReference>
<evidence type="ECO:0000313" key="4">
    <source>
        <dbReference type="EMBL" id="OGI41425.1"/>
    </source>
</evidence>
<name>A0A1F6T8P7_9PROT</name>
<evidence type="ECO:0008006" key="6">
    <source>
        <dbReference type="Google" id="ProtNLM"/>
    </source>
</evidence>